<dbReference type="AlphaFoldDB" id="A0A5C0XSP7"/>
<evidence type="ECO:0000313" key="1">
    <source>
        <dbReference type="EMBL" id="QEK79635.1"/>
    </source>
</evidence>
<reference evidence="1 2" key="1">
    <citation type="submission" date="2017-08" db="EMBL/GenBank/DDBJ databases">
        <title>Resequencing and Reannotation of the genome of Pyrococcus furiosus type strain DSM3638.</title>
        <authorList>
            <person name="Reichelt R.M."/>
            <person name="Bunk B."/>
        </authorList>
    </citation>
    <scope>NUCLEOTIDE SEQUENCE [LARGE SCALE GENOMIC DNA]</scope>
    <source>
        <strain evidence="1 2">DSM 3638</strain>
    </source>
</reference>
<proteinExistence type="predicted"/>
<protein>
    <submittedName>
        <fullName evidence="1">Uncharacterized protein</fullName>
    </submittedName>
</protein>
<gene>
    <name evidence="1" type="ORF">PFDSM3638_10310</name>
</gene>
<evidence type="ECO:0000313" key="2">
    <source>
        <dbReference type="Proteomes" id="UP000324354"/>
    </source>
</evidence>
<name>A0A5C0XSP7_PYRFU</name>
<dbReference type="GeneID" id="13301134"/>
<dbReference type="GeneID" id="41713867"/>
<dbReference type="OrthoDB" id="85854at2157"/>
<dbReference type="EMBL" id="CP023154">
    <property type="protein sequence ID" value="QEK79635.1"/>
    <property type="molecule type" value="Genomic_DNA"/>
</dbReference>
<dbReference type="RefSeq" id="WP_011013189.1">
    <property type="nucleotide sequence ID" value="NC_003413.1"/>
</dbReference>
<accession>A0A5C0XSP7</accession>
<sequence>MGTREIIIDCYLHDMCEGLNIMTVRGSAYLLVGQNVYPLIEGIVPPTLHFYIKEGYLDIYGFWRVEGEEHAAHIRVAIDKVHVVGTSIIVEPHGALENFDASVVIKLDASEKDLEQLKKIINEEKFWTKEEHGEVISTYLEKHLREKRKKKE</sequence>
<organism evidence="1 2">
    <name type="scientific">Pyrococcus furiosus (strain ATCC 43587 / DSM 3638 / JCM 8422 / Vc1)</name>
    <dbReference type="NCBI Taxonomy" id="186497"/>
    <lineage>
        <taxon>Archaea</taxon>
        <taxon>Methanobacteriati</taxon>
        <taxon>Methanobacteriota</taxon>
        <taxon>Thermococci</taxon>
        <taxon>Thermococcales</taxon>
        <taxon>Thermococcaceae</taxon>
        <taxon>Pyrococcus</taxon>
    </lineage>
</organism>
<dbReference type="Proteomes" id="UP000324354">
    <property type="component" value="Chromosome"/>
</dbReference>